<dbReference type="STRING" id="1089455.MOPEL_130_00400"/>
<feature type="region of interest" description="Disordered" evidence="1">
    <location>
        <begin position="216"/>
        <end position="247"/>
    </location>
</feature>
<feature type="region of interest" description="Disordered" evidence="1">
    <location>
        <begin position="1"/>
        <end position="27"/>
    </location>
</feature>
<reference evidence="2 3" key="1">
    <citation type="submission" date="2012-02" db="EMBL/GenBank/DDBJ databases">
        <title>Whole genome shotgun sequence of Mobilicoccus pelagius NBRC 104925.</title>
        <authorList>
            <person name="Yoshida Y."/>
            <person name="Hosoyama A."/>
            <person name="Tsuchikane K."/>
            <person name="Katsumata H."/>
            <person name="Yamazaki S."/>
            <person name="Fujita N."/>
        </authorList>
    </citation>
    <scope>NUCLEOTIDE SEQUENCE [LARGE SCALE GENOMIC DNA]</scope>
    <source>
        <strain evidence="2 3">NBRC 104925</strain>
    </source>
</reference>
<keyword evidence="3" id="KW-1185">Reference proteome</keyword>
<dbReference type="Proteomes" id="UP000004367">
    <property type="component" value="Unassembled WGS sequence"/>
</dbReference>
<dbReference type="OrthoDB" id="8480367at2"/>
<accession>H5UUM5</accession>
<comment type="caution">
    <text evidence="2">The sequence shown here is derived from an EMBL/GenBank/DDBJ whole genome shotgun (WGS) entry which is preliminary data.</text>
</comment>
<dbReference type="RefSeq" id="WP_009483276.1">
    <property type="nucleotide sequence ID" value="NZ_BAFE01000089.1"/>
</dbReference>
<gene>
    <name evidence="2" type="ORF">MOPEL_130_00400</name>
</gene>
<dbReference type="eggNOG" id="ENOG5030NZ9">
    <property type="taxonomic scope" value="Bacteria"/>
</dbReference>
<evidence type="ECO:0000313" key="2">
    <source>
        <dbReference type="EMBL" id="GAB49433.1"/>
    </source>
</evidence>
<dbReference type="AlphaFoldDB" id="H5UUM5"/>
<organism evidence="2 3">
    <name type="scientific">Mobilicoccus pelagius NBRC 104925</name>
    <dbReference type="NCBI Taxonomy" id="1089455"/>
    <lineage>
        <taxon>Bacteria</taxon>
        <taxon>Bacillati</taxon>
        <taxon>Actinomycetota</taxon>
        <taxon>Actinomycetes</taxon>
        <taxon>Micrococcales</taxon>
        <taxon>Dermatophilaceae</taxon>
        <taxon>Mobilicoccus</taxon>
    </lineage>
</organism>
<dbReference type="Pfam" id="PF12502">
    <property type="entry name" value="DUF3710"/>
    <property type="match status" value="1"/>
</dbReference>
<protein>
    <recommendedName>
        <fullName evidence="4">DUF3710 domain-containing protein</fullName>
    </recommendedName>
</protein>
<dbReference type="EMBL" id="BAFE01000089">
    <property type="protein sequence ID" value="GAB49433.1"/>
    <property type="molecule type" value="Genomic_DNA"/>
</dbReference>
<evidence type="ECO:0000313" key="3">
    <source>
        <dbReference type="Proteomes" id="UP000004367"/>
    </source>
</evidence>
<evidence type="ECO:0000256" key="1">
    <source>
        <dbReference type="SAM" id="MobiDB-lite"/>
    </source>
</evidence>
<sequence>MAWFRRGRKNDDTQASEPSGAEVVDARAGDAPVADAPDEMAPIDHAVDAEDVGRGPYDAADVTDPEGYVRLGAVWIPAFEGLMLTFEMDQTQSQVAAVQVVLGDSTLQLQAFAAPKSSGIWDEIRTEIAEGIAGRGGTATEEQGDFGTELVVSANGTLMRFLGCDGPRWFLRGVLSGRAAQDPSAAAPLRTVFAHVVVDRGHEPMGPRELLALRLPDDGVEAPSEADARSADDLDPFTRGPEITEIR</sequence>
<name>H5UUM5_9MICO</name>
<proteinExistence type="predicted"/>
<dbReference type="InterPro" id="IPR022183">
    <property type="entry name" value="DUF3710"/>
</dbReference>
<evidence type="ECO:0008006" key="4">
    <source>
        <dbReference type="Google" id="ProtNLM"/>
    </source>
</evidence>